<dbReference type="AlphaFoldDB" id="A0A381WCB6"/>
<dbReference type="Gene3D" id="3.40.50.720">
    <property type="entry name" value="NAD(P)-binding Rossmann-like Domain"/>
    <property type="match status" value="1"/>
</dbReference>
<evidence type="ECO:0000256" key="3">
    <source>
        <dbReference type="ARBA" id="ARBA00022516"/>
    </source>
</evidence>
<dbReference type="InterPro" id="IPR002347">
    <property type="entry name" value="SDR_fam"/>
</dbReference>
<keyword evidence="6" id="KW-0443">Lipid metabolism</keyword>
<evidence type="ECO:0000256" key="2">
    <source>
        <dbReference type="ARBA" id="ARBA00009233"/>
    </source>
</evidence>
<evidence type="ECO:0000313" key="8">
    <source>
        <dbReference type="EMBL" id="SVA50114.1"/>
    </source>
</evidence>
<accession>A0A381WCB6</accession>
<dbReference type="PANTHER" id="PTHR43159">
    <property type="entry name" value="ENOYL-[ACYL-CARRIER-PROTEIN] REDUCTASE"/>
    <property type="match status" value="1"/>
</dbReference>
<feature type="non-terminal residue" evidence="8">
    <location>
        <position position="93"/>
    </location>
</feature>
<proteinExistence type="inferred from homology"/>
<evidence type="ECO:0000256" key="4">
    <source>
        <dbReference type="ARBA" id="ARBA00022832"/>
    </source>
</evidence>
<dbReference type="EMBL" id="UINC01011343">
    <property type="protein sequence ID" value="SVA50114.1"/>
    <property type="molecule type" value="Genomic_DNA"/>
</dbReference>
<reference evidence="8" key="1">
    <citation type="submission" date="2018-05" db="EMBL/GenBank/DDBJ databases">
        <authorList>
            <person name="Lanie J.A."/>
            <person name="Ng W.-L."/>
            <person name="Kazmierczak K.M."/>
            <person name="Andrzejewski T.M."/>
            <person name="Davidsen T.M."/>
            <person name="Wayne K.J."/>
            <person name="Tettelin H."/>
            <person name="Glass J.I."/>
            <person name="Rusch D."/>
            <person name="Podicherti R."/>
            <person name="Tsui H.-C.T."/>
            <person name="Winkler M.E."/>
        </authorList>
    </citation>
    <scope>NUCLEOTIDE SEQUENCE</scope>
</reference>
<keyword evidence="7" id="KW-0275">Fatty acid biosynthesis</keyword>
<dbReference type="Pfam" id="PF13561">
    <property type="entry name" value="adh_short_C2"/>
    <property type="match status" value="1"/>
</dbReference>
<protein>
    <submittedName>
        <fullName evidence="8">Uncharacterized protein</fullName>
    </submittedName>
</protein>
<organism evidence="8">
    <name type="scientific">marine metagenome</name>
    <dbReference type="NCBI Taxonomy" id="408172"/>
    <lineage>
        <taxon>unclassified sequences</taxon>
        <taxon>metagenomes</taxon>
        <taxon>ecological metagenomes</taxon>
    </lineage>
</organism>
<dbReference type="InterPro" id="IPR036291">
    <property type="entry name" value="NAD(P)-bd_dom_sf"/>
</dbReference>
<dbReference type="GO" id="GO:0006633">
    <property type="term" value="P:fatty acid biosynthetic process"/>
    <property type="evidence" value="ECO:0007669"/>
    <property type="project" value="UniProtKB-KW"/>
</dbReference>
<dbReference type="GO" id="GO:0004318">
    <property type="term" value="F:enoyl-[acyl-carrier-protein] reductase (NADH) activity"/>
    <property type="evidence" value="ECO:0007669"/>
    <property type="project" value="InterPro"/>
</dbReference>
<comment type="pathway">
    <text evidence="1">Lipid metabolism.</text>
</comment>
<sequence>MGFLDGKKALISGVASNRSIAFGVAQCLHREGAELAFTYQTDKLKPRVEKIAAQLNSSICIPLDVSNDQNITDAFAELKQNWETFDIMIHSIA</sequence>
<comment type="similarity">
    <text evidence="2">Belongs to the short-chain dehydrogenases/reductases (SDR) family. FabI subfamily.</text>
</comment>
<evidence type="ECO:0000256" key="6">
    <source>
        <dbReference type="ARBA" id="ARBA00023098"/>
    </source>
</evidence>
<dbReference type="SUPFAM" id="SSF51735">
    <property type="entry name" value="NAD(P)-binding Rossmann-fold domains"/>
    <property type="match status" value="1"/>
</dbReference>
<evidence type="ECO:0000256" key="7">
    <source>
        <dbReference type="ARBA" id="ARBA00023160"/>
    </source>
</evidence>
<dbReference type="InterPro" id="IPR014358">
    <property type="entry name" value="Enoyl-ACP_Rdtase_NADH"/>
</dbReference>
<dbReference type="PANTHER" id="PTHR43159:SF2">
    <property type="entry name" value="ENOYL-[ACYL-CARRIER-PROTEIN] REDUCTASE [NADH], CHLOROPLASTIC"/>
    <property type="match status" value="1"/>
</dbReference>
<name>A0A381WCB6_9ZZZZ</name>
<evidence type="ECO:0000256" key="1">
    <source>
        <dbReference type="ARBA" id="ARBA00005189"/>
    </source>
</evidence>
<keyword evidence="4" id="KW-0276">Fatty acid metabolism</keyword>
<keyword evidence="5" id="KW-0560">Oxidoreductase</keyword>
<keyword evidence="3" id="KW-0444">Lipid biosynthesis</keyword>
<evidence type="ECO:0000256" key="5">
    <source>
        <dbReference type="ARBA" id="ARBA00023002"/>
    </source>
</evidence>
<gene>
    <name evidence="8" type="ORF">METZ01_LOCUS102968</name>
</gene>